<dbReference type="OrthoDB" id="9973749at2759"/>
<dbReference type="InterPro" id="IPR001096">
    <property type="entry name" value="Peptidase_C13"/>
</dbReference>
<dbReference type="Pfam" id="PF01650">
    <property type="entry name" value="Peptidase_C13"/>
    <property type="match status" value="2"/>
</dbReference>
<dbReference type="CDD" id="cd21115">
    <property type="entry name" value="legumain_C"/>
    <property type="match status" value="1"/>
</dbReference>
<evidence type="ECO:0000313" key="2">
    <source>
        <dbReference type="EMBL" id="KER19615.1"/>
    </source>
</evidence>
<evidence type="ECO:0000313" key="3">
    <source>
        <dbReference type="Proteomes" id="UP000054324"/>
    </source>
</evidence>
<protein>
    <recommendedName>
        <fullName evidence="4">Peptidase C13 family protein</fullName>
    </recommendedName>
</protein>
<evidence type="ECO:0008006" key="4">
    <source>
        <dbReference type="Google" id="ProtNLM"/>
    </source>
</evidence>
<gene>
    <name evidence="2" type="ORF">T265_11663</name>
</gene>
<dbReference type="RefSeq" id="XP_009176640.1">
    <property type="nucleotide sequence ID" value="XM_009178376.1"/>
</dbReference>
<accession>A0A074Z8R9</accession>
<dbReference type="GO" id="GO:0051603">
    <property type="term" value="P:proteolysis involved in protein catabolic process"/>
    <property type="evidence" value="ECO:0007669"/>
    <property type="project" value="TreeGrafter"/>
</dbReference>
<dbReference type="PANTHER" id="PTHR12000">
    <property type="entry name" value="HEMOGLOBINASE FAMILY MEMBER"/>
    <property type="match status" value="1"/>
</dbReference>
<dbReference type="GeneID" id="20325831"/>
<evidence type="ECO:0000256" key="1">
    <source>
        <dbReference type="ARBA" id="ARBA00009941"/>
    </source>
</evidence>
<dbReference type="InterPro" id="IPR048501">
    <property type="entry name" value="Legum_prodom"/>
</dbReference>
<name>A0A074Z8R9_OPIVI</name>
<dbReference type="PRINTS" id="PR00776">
    <property type="entry name" value="HEMOGLOBNASE"/>
</dbReference>
<dbReference type="CTD" id="20325831"/>
<dbReference type="KEGG" id="ovi:T265_11663"/>
<dbReference type="MEROPS" id="C13.007"/>
<keyword evidence="3" id="KW-1185">Reference proteome</keyword>
<dbReference type="GO" id="GO:0006624">
    <property type="term" value="P:vacuolar protein processing"/>
    <property type="evidence" value="ECO:0007669"/>
    <property type="project" value="TreeGrafter"/>
</dbReference>
<dbReference type="AlphaFoldDB" id="A0A074Z8R9"/>
<dbReference type="Proteomes" id="UP000054324">
    <property type="component" value="Unassembled WGS sequence"/>
</dbReference>
<sequence>MRPLADVYHAYHVVRKNNVPAENIITFAYDDIANNPRNPFKGKVFHDYGHEDAYNGVIIDYRGKDVTRDNFVKVLKGDGKLEANKKKVLKRWVGVEVDIFAALADHSWNSSFAGPRLLFSILAINLLYAMELNDTLAYMHSKKTFNKLVLYVEACNSGSMFKDVLPSNMGTDLPASHNSNLPISLTRTQNDLKTRTLEEQYEEVKKSAASTHVMKYGEIAMGRLPVGKFQGHYDLLTHRNDVATAPNAVDRKSSCKAHLLSKSRRLMEATNDEEQETTWRKLRRALQLGHIVKEMYHDIVMDVTTQHMPTLKGLSKKNELMCFKAVFDQFRTHCFTMQQASCIRDAWKHGFINGTIFIRVGQEMIDTNADVSSPESLSRYSKEEISDIPDAQFRTEISTMDRPNTRGGRITAQELTNKTPCDSTGRLATRLIHKKYVQPSLK</sequence>
<dbReference type="GO" id="GO:0005773">
    <property type="term" value="C:vacuole"/>
    <property type="evidence" value="ECO:0007669"/>
    <property type="project" value="GOC"/>
</dbReference>
<dbReference type="PANTHER" id="PTHR12000:SF42">
    <property type="entry name" value="LEGUMAIN"/>
    <property type="match status" value="1"/>
</dbReference>
<proteinExistence type="inferred from homology"/>
<organism evidence="2 3">
    <name type="scientific">Opisthorchis viverrini</name>
    <name type="common">Southeast Asian liver fluke</name>
    <dbReference type="NCBI Taxonomy" id="6198"/>
    <lineage>
        <taxon>Eukaryota</taxon>
        <taxon>Metazoa</taxon>
        <taxon>Spiralia</taxon>
        <taxon>Lophotrochozoa</taxon>
        <taxon>Platyhelminthes</taxon>
        <taxon>Trematoda</taxon>
        <taxon>Digenea</taxon>
        <taxon>Opisthorchiida</taxon>
        <taxon>Opisthorchiata</taxon>
        <taxon>Opisthorchiidae</taxon>
        <taxon>Opisthorchis</taxon>
    </lineage>
</organism>
<dbReference type="InterPro" id="IPR046427">
    <property type="entry name" value="Legumain_prodom_sf"/>
</dbReference>
<comment type="similarity">
    <text evidence="1">Belongs to the peptidase C13 family.</text>
</comment>
<dbReference type="GO" id="GO:0004197">
    <property type="term" value="F:cysteine-type endopeptidase activity"/>
    <property type="evidence" value="ECO:0007669"/>
    <property type="project" value="TreeGrafter"/>
</dbReference>
<reference evidence="2 3" key="1">
    <citation type="submission" date="2013-11" db="EMBL/GenBank/DDBJ databases">
        <title>Opisthorchis viverrini - life in the bile duct.</title>
        <authorList>
            <person name="Young N.D."/>
            <person name="Nagarajan N."/>
            <person name="Lin S.J."/>
            <person name="Korhonen P.K."/>
            <person name="Jex A.R."/>
            <person name="Hall R.S."/>
            <person name="Safavi-Hemami H."/>
            <person name="Kaewkong W."/>
            <person name="Bertrand D."/>
            <person name="Gao S."/>
            <person name="Seet Q."/>
            <person name="Wongkham S."/>
            <person name="Teh B.T."/>
            <person name="Wongkham C."/>
            <person name="Intapan P.M."/>
            <person name="Maleewong W."/>
            <person name="Yang X."/>
            <person name="Hu M."/>
            <person name="Wang Z."/>
            <person name="Hofmann A."/>
            <person name="Sternberg P.W."/>
            <person name="Tan P."/>
            <person name="Wang J."/>
            <person name="Gasser R.B."/>
        </authorList>
    </citation>
    <scope>NUCLEOTIDE SEQUENCE [LARGE SCALE GENOMIC DNA]</scope>
</reference>
<dbReference type="Gene3D" id="1.10.132.130">
    <property type="match status" value="1"/>
</dbReference>
<dbReference type="EMBL" id="KL597168">
    <property type="protein sequence ID" value="KER19615.1"/>
    <property type="molecule type" value="Genomic_DNA"/>
</dbReference>
<dbReference type="Gene3D" id="3.40.50.1460">
    <property type="match status" value="2"/>
</dbReference>